<comment type="caution">
    <text evidence="1">The sequence shown here is derived from an EMBL/GenBank/DDBJ whole genome shotgun (WGS) entry which is preliminary data.</text>
</comment>
<proteinExistence type="predicted"/>
<gene>
    <name evidence="1" type="ORF">Q8G36_05870</name>
</gene>
<protein>
    <submittedName>
        <fullName evidence="1">Uncharacterized protein</fullName>
    </submittedName>
</protein>
<sequence>MLSEAKRGAFAKVEENEIAINRILNSHDHEEEKLPIDIHSMQRKNISAEKLPPLAFHLLQNAFTEAIAKKAVGEK</sequence>
<reference evidence="1" key="1">
    <citation type="submission" date="2023-07" db="EMBL/GenBank/DDBJ databases">
        <title>Murine gut Bacillus species.</title>
        <authorList>
            <person name="Gutman E."/>
            <person name="Hashuel R."/>
            <person name="Litvak Y."/>
        </authorList>
    </citation>
    <scope>NUCLEOTIDE SEQUENCE</scope>
    <source>
        <strain evidence="1">RU293</strain>
    </source>
</reference>
<name>A0AA90PC24_9BACI</name>
<evidence type="ECO:0000313" key="2">
    <source>
        <dbReference type="Proteomes" id="UP001178275"/>
    </source>
</evidence>
<accession>A0AA90PC24</accession>
<dbReference type="EMBL" id="JAUUTW010000004">
    <property type="protein sequence ID" value="MDP1450587.1"/>
    <property type="molecule type" value="Genomic_DNA"/>
</dbReference>
<organism evidence="1 2">
    <name type="scientific">Peribacillus frigoritolerans</name>
    <dbReference type="NCBI Taxonomy" id="450367"/>
    <lineage>
        <taxon>Bacteria</taxon>
        <taxon>Bacillati</taxon>
        <taxon>Bacillota</taxon>
        <taxon>Bacilli</taxon>
        <taxon>Bacillales</taxon>
        <taxon>Bacillaceae</taxon>
        <taxon>Peribacillus</taxon>
    </lineage>
</organism>
<dbReference type="Proteomes" id="UP001178275">
    <property type="component" value="Unassembled WGS sequence"/>
</dbReference>
<dbReference type="AlphaFoldDB" id="A0AA90PC24"/>
<dbReference type="RefSeq" id="WP_305159384.1">
    <property type="nucleotide sequence ID" value="NZ_JAUUTW010000004.1"/>
</dbReference>
<evidence type="ECO:0000313" key="1">
    <source>
        <dbReference type="EMBL" id="MDP1450587.1"/>
    </source>
</evidence>